<gene>
    <name evidence="2" type="ORF">JG29_05990</name>
</gene>
<dbReference type="AlphaFoldDB" id="A0A0F4KT26"/>
<dbReference type="STRING" id="1218508.JG29_05990"/>
<dbReference type="EMBL" id="JXBZ01000005">
    <property type="protein sequence ID" value="KJY49149.1"/>
    <property type="molecule type" value="Genomic_DNA"/>
</dbReference>
<sequence length="161" mass="18988">MKRMNWRQNQEYLALVSDLLARPEVQRLQTITHHHYSNRLEHSINVSYQSYLWGKKYGLDTRALARGGLLHDLFYYDWDPHQMDFRTHAHLHAQIALNNAENLTDLSAKERDIIIKHMFGATPELPCYPESWIVSLVDDYCAVEEALAPKLINWKQKMLLK</sequence>
<organism evidence="2 3">
    <name type="scientific">Bombilactobacillus mellis</name>
    <dbReference type="NCBI Taxonomy" id="1218508"/>
    <lineage>
        <taxon>Bacteria</taxon>
        <taxon>Bacillati</taxon>
        <taxon>Bacillota</taxon>
        <taxon>Bacilli</taxon>
        <taxon>Lactobacillales</taxon>
        <taxon>Lactobacillaceae</taxon>
        <taxon>Bombilactobacillus</taxon>
    </lineage>
</organism>
<reference evidence="2 3" key="1">
    <citation type="submission" date="2014-12" db="EMBL/GenBank/DDBJ databases">
        <title>Comparative genomics of the lactic acid bacteria isolated from the honey bee gut.</title>
        <authorList>
            <person name="Ellegaard K.M."/>
            <person name="Tamarit D."/>
            <person name="Javelind E."/>
            <person name="Olofsson T."/>
            <person name="Andersson S.G."/>
            <person name="Vasquez A."/>
        </authorList>
    </citation>
    <scope>NUCLEOTIDE SEQUENCE [LARGE SCALE GENOMIC DNA]</scope>
    <source>
        <strain evidence="2 3">Hon2</strain>
    </source>
</reference>
<keyword evidence="3" id="KW-1185">Reference proteome</keyword>
<dbReference type="Gene3D" id="1.10.3210.10">
    <property type="entry name" value="Hypothetical protein af1432"/>
    <property type="match status" value="1"/>
</dbReference>
<dbReference type="SUPFAM" id="SSF109604">
    <property type="entry name" value="HD-domain/PDEase-like"/>
    <property type="match status" value="1"/>
</dbReference>
<dbReference type="HOGENOM" id="CLU_104072_1_0_9"/>
<evidence type="ECO:0000313" key="2">
    <source>
        <dbReference type="EMBL" id="KJY49149.1"/>
    </source>
</evidence>
<evidence type="ECO:0000259" key="1">
    <source>
        <dbReference type="SMART" id="SM00471"/>
    </source>
</evidence>
<protein>
    <submittedName>
        <fullName evidence="2">HD domain protein</fullName>
    </submittedName>
</protein>
<accession>A0A0F4KT26</accession>
<dbReference type="PATRIC" id="fig|1218508.4.peg.614"/>
<dbReference type="OrthoDB" id="360187at2"/>
<dbReference type="InterPro" id="IPR003607">
    <property type="entry name" value="HD/PDEase_dom"/>
</dbReference>
<evidence type="ECO:0000313" key="3">
    <source>
        <dbReference type="Proteomes" id="UP000033695"/>
    </source>
</evidence>
<dbReference type="SMART" id="SM00471">
    <property type="entry name" value="HDc"/>
    <property type="match status" value="1"/>
</dbReference>
<dbReference type="Proteomes" id="UP000033695">
    <property type="component" value="Unassembled WGS sequence"/>
</dbReference>
<dbReference type="InterPro" id="IPR006674">
    <property type="entry name" value="HD_domain"/>
</dbReference>
<comment type="caution">
    <text evidence="2">The sequence shown here is derived from an EMBL/GenBank/DDBJ whole genome shotgun (WGS) entry which is preliminary data.</text>
</comment>
<name>A0A0F4KT26_9LACO</name>
<proteinExistence type="predicted"/>
<feature type="domain" description="HD/PDEase" evidence="1">
    <location>
        <begin position="35"/>
        <end position="152"/>
    </location>
</feature>
<dbReference type="CDD" id="cd00077">
    <property type="entry name" value="HDc"/>
    <property type="match status" value="1"/>
</dbReference>
<dbReference type="Pfam" id="PF01966">
    <property type="entry name" value="HD"/>
    <property type="match status" value="1"/>
</dbReference>